<dbReference type="CDD" id="cd00158">
    <property type="entry name" value="RHOD"/>
    <property type="match status" value="2"/>
</dbReference>
<feature type="domain" description="Rhodanese" evidence="2">
    <location>
        <begin position="161"/>
        <end position="254"/>
    </location>
</feature>
<dbReference type="Pfam" id="PF00581">
    <property type="entry name" value="Rhodanese"/>
    <property type="match status" value="3"/>
</dbReference>
<dbReference type="Proteomes" id="UP000007721">
    <property type="component" value="Chromosome"/>
</dbReference>
<feature type="domain" description="Rhodanese" evidence="2">
    <location>
        <begin position="265"/>
        <end position="355"/>
    </location>
</feature>
<keyword evidence="4" id="KW-1185">Reference proteome</keyword>
<dbReference type="InterPro" id="IPR036873">
    <property type="entry name" value="Rhodanese-like_dom_sf"/>
</dbReference>
<dbReference type="EMBL" id="CP001390">
    <property type="protein sequence ID" value="ACM19695.1"/>
    <property type="molecule type" value="Genomic_DNA"/>
</dbReference>
<dbReference type="KEGG" id="geo:Geob_1335"/>
<dbReference type="eggNOG" id="COG0607">
    <property type="taxonomic scope" value="Bacteria"/>
</dbReference>
<dbReference type="eggNOG" id="COG2897">
    <property type="taxonomic scope" value="Bacteria"/>
</dbReference>
<proteinExistence type="predicted"/>
<dbReference type="InterPro" id="IPR050229">
    <property type="entry name" value="GlpE_sulfurtransferase"/>
</dbReference>
<dbReference type="SMART" id="SM00450">
    <property type="entry name" value="RHOD"/>
    <property type="match status" value="3"/>
</dbReference>
<dbReference type="AlphaFoldDB" id="B9M4G9"/>
<evidence type="ECO:0000313" key="4">
    <source>
        <dbReference type="Proteomes" id="UP000007721"/>
    </source>
</evidence>
<reference evidence="3 4" key="1">
    <citation type="submission" date="2009-01" db="EMBL/GenBank/DDBJ databases">
        <title>Complete sequence of Geobacter sp. FRC-32.</title>
        <authorList>
            <consortium name="US DOE Joint Genome Institute"/>
            <person name="Lucas S."/>
            <person name="Copeland A."/>
            <person name="Lapidus A."/>
            <person name="Glavina del Rio T."/>
            <person name="Dalin E."/>
            <person name="Tice H."/>
            <person name="Bruce D."/>
            <person name="Goodwin L."/>
            <person name="Pitluck S."/>
            <person name="Saunders E."/>
            <person name="Brettin T."/>
            <person name="Detter J.C."/>
            <person name="Han C."/>
            <person name="Larimer F."/>
            <person name="Land M."/>
            <person name="Hauser L."/>
            <person name="Kyrpides N."/>
            <person name="Ovchinnikova G."/>
            <person name="Kostka J."/>
            <person name="Richardson P."/>
        </authorList>
    </citation>
    <scope>NUCLEOTIDE SEQUENCE [LARGE SCALE GENOMIC DNA]</scope>
    <source>
        <strain evidence="4">DSM 22248 / JCM 15807 / FRC-32</strain>
    </source>
</reference>
<dbReference type="HOGENOM" id="CLU_047687_0_0_7"/>
<feature type="signal peptide" evidence="1">
    <location>
        <begin position="1"/>
        <end position="27"/>
    </location>
</feature>
<dbReference type="RefSeq" id="WP_012646424.1">
    <property type="nucleotide sequence ID" value="NC_011979.1"/>
</dbReference>
<organism evidence="3 4">
    <name type="scientific">Geotalea daltonii (strain DSM 22248 / JCM 15807 / FRC-32)</name>
    <name type="common">Geobacter daltonii</name>
    <dbReference type="NCBI Taxonomy" id="316067"/>
    <lineage>
        <taxon>Bacteria</taxon>
        <taxon>Pseudomonadati</taxon>
        <taxon>Thermodesulfobacteriota</taxon>
        <taxon>Desulfuromonadia</taxon>
        <taxon>Geobacterales</taxon>
        <taxon>Geobacteraceae</taxon>
        <taxon>Geotalea</taxon>
    </lineage>
</organism>
<evidence type="ECO:0000259" key="2">
    <source>
        <dbReference type="PROSITE" id="PS50206"/>
    </source>
</evidence>
<dbReference type="PANTHER" id="PTHR43031">
    <property type="entry name" value="FAD-DEPENDENT OXIDOREDUCTASE"/>
    <property type="match status" value="1"/>
</dbReference>
<dbReference type="SUPFAM" id="SSF52821">
    <property type="entry name" value="Rhodanese/Cell cycle control phosphatase"/>
    <property type="match status" value="3"/>
</dbReference>
<accession>B9M4G9</accession>
<feature type="domain" description="Rhodanese" evidence="2">
    <location>
        <begin position="385"/>
        <end position="472"/>
    </location>
</feature>
<protein>
    <submittedName>
        <fullName evidence="3">Cytochrome c, rhodanese homology domain trio-containing, 1 heme-binding motif</fullName>
    </submittedName>
</protein>
<sequence length="474" mass="51630">MWGRIDKKRFVALAALLGIGGAAMPSAAVVSAEIPASPARPVMGKICMNCHKPEGNNVIRGYLDGVSFKAKMLQVKLDDRVEIFNFDKNTIQVVNEQRKTGSGELLQNNLIRKGHEIRVEFSQTNGAKTAVKLTAKPPVELPAEMLISTSELEKLVKLGPEKGGYFLYDSRPAQRFQEGAIPGAVNLPFPAFDKIAEKLLPADKKALLIFYCSGPACNMSPGSAAKAKKLGYGNIKVYKDGMPAWSEKHYAVLTPQSLKEAWLDKDMSHVLLDVRSTGTNRFIDGAISFPAGQAKRLVKGLDLKPKKAPIILYDAGKDREAVTVARALVKAGYSNVKVLAGGFKGWESAGFPTETGKRSAKIAYVPKLKPGEVALDLFKQYAAVLPDGFAIVDVRLPAEVSAGKLKNAIAVPLMELRDRQAELPRDKTIILHCNTGTQAEIAYNMLKDQGYMNVRYFNGKVTFEKGGSYSITKD</sequence>
<feature type="chain" id="PRO_5002888680" evidence="1">
    <location>
        <begin position="28"/>
        <end position="474"/>
    </location>
</feature>
<dbReference type="STRING" id="316067.Geob_1335"/>
<gene>
    <name evidence="3" type="ordered locus">Geob_1335</name>
</gene>
<dbReference type="InterPro" id="IPR001763">
    <property type="entry name" value="Rhodanese-like_dom"/>
</dbReference>
<dbReference type="PROSITE" id="PS50206">
    <property type="entry name" value="RHODANESE_3"/>
    <property type="match status" value="3"/>
</dbReference>
<keyword evidence="1" id="KW-0732">Signal</keyword>
<dbReference type="Gene3D" id="3.40.250.10">
    <property type="entry name" value="Rhodanese-like domain"/>
    <property type="match status" value="3"/>
</dbReference>
<evidence type="ECO:0000313" key="3">
    <source>
        <dbReference type="EMBL" id="ACM19695.1"/>
    </source>
</evidence>
<evidence type="ECO:0000256" key="1">
    <source>
        <dbReference type="SAM" id="SignalP"/>
    </source>
</evidence>
<name>B9M4G9_GEODF</name>
<dbReference type="PANTHER" id="PTHR43031:SF1">
    <property type="entry name" value="PYRIDINE NUCLEOTIDE-DISULPHIDE OXIDOREDUCTASE"/>
    <property type="match status" value="1"/>
</dbReference>
<dbReference type="OrthoDB" id="9776795at2"/>